<reference evidence="11" key="1">
    <citation type="journal article" date="2023" name="Int. J. Syst. Evol. Microbiol.">
        <title>Mesoterricola silvestris gen. nov., sp. nov., Mesoterricola sediminis sp. nov., Geothrix oryzae sp. nov., Geothrix edaphica sp. nov., Geothrix rubra sp. nov., and Geothrix limicola sp. nov., six novel members of Acidobacteriota isolated from soils.</title>
        <authorList>
            <person name="Itoh H."/>
            <person name="Sugisawa Y."/>
            <person name="Mise K."/>
            <person name="Xu Z."/>
            <person name="Kuniyasu M."/>
            <person name="Ushijima N."/>
            <person name="Kawano K."/>
            <person name="Kobayashi E."/>
            <person name="Shiratori Y."/>
            <person name="Masuda Y."/>
            <person name="Senoo K."/>
        </authorList>
    </citation>
    <scope>NUCLEOTIDE SEQUENCE</scope>
    <source>
        <strain evidence="11">W786</strain>
    </source>
</reference>
<dbReference type="Pfam" id="PF01379">
    <property type="entry name" value="Porphobil_deam"/>
    <property type="match status" value="1"/>
</dbReference>
<comment type="subunit">
    <text evidence="4">Monomer.</text>
</comment>
<dbReference type="SUPFAM" id="SSF54782">
    <property type="entry name" value="Porphobilinogen deaminase (hydroxymethylbilane synthase), C-terminal domain"/>
    <property type="match status" value="1"/>
</dbReference>
<dbReference type="KEGG" id="msea:METESE_28170"/>
<comment type="catalytic activity">
    <reaction evidence="7">
        <text>4 porphobilinogen + H2O = hydroxymethylbilane + 4 NH4(+)</text>
        <dbReference type="Rhea" id="RHEA:13185"/>
        <dbReference type="ChEBI" id="CHEBI:15377"/>
        <dbReference type="ChEBI" id="CHEBI:28938"/>
        <dbReference type="ChEBI" id="CHEBI:57845"/>
        <dbReference type="ChEBI" id="CHEBI:58126"/>
        <dbReference type="EC" id="2.5.1.61"/>
    </reaction>
</comment>
<dbReference type="PIRSF" id="PIRSF001438">
    <property type="entry name" value="4pyrrol_synth_OHMeBilane_synth"/>
    <property type="match status" value="1"/>
</dbReference>
<evidence type="ECO:0000259" key="10">
    <source>
        <dbReference type="Pfam" id="PF03900"/>
    </source>
</evidence>
<dbReference type="EMBL" id="AP027081">
    <property type="protein sequence ID" value="BDU77859.1"/>
    <property type="molecule type" value="Genomic_DNA"/>
</dbReference>
<dbReference type="GO" id="GO:0005737">
    <property type="term" value="C:cytoplasm"/>
    <property type="evidence" value="ECO:0007669"/>
    <property type="project" value="UniProtKB-UniRule"/>
</dbReference>
<feature type="domain" description="Porphobilinogen deaminase N-terminal" evidence="9">
    <location>
        <begin position="3"/>
        <end position="210"/>
    </location>
</feature>
<evidence type="ECO:0000256" key="5">
    <source>
        <dbReference type="ARBA" id="ARBA00022679"/>
    </source>
</evidence>
<dbReference type="PANTHER" id="PTHR11557:SF0">
    <property type="entry name" value="PORPHOBILINOGEN DEAMINASE"/>
    <property type="match status" value="1"/>
</dbReference>
<dbReference type="Gene3D" id="3.30.160.40">
    <property type="entry name" value="Porphobilinogen deaminase, C-terminal domain"/>
    <property type="match status" value="1"/>
</dbReference>
<dbReference type="NCBIfam" id="TIGR00212">
    <property type="entry name" value="hemC"/>
    <property type="match status" value="1"/>
</dbReference>
<evidence type="ECO:0000313" key="11">
    <source>
        <dbReference type="EMBL" id="BDU77859.1"/>
    </source>
</evidence>
<keyword evidence="12" id="KW-1185">Reference proteome</keyword>
<proteinExistence type="inferred from homology"/>
<evidence type="ECO:0000256" key="6">
    <source>
        <dbReference type="ARBA" id="ARBA00023244"/>
    </source>
</evidence>
<evidence type="ECO:0000256" key="8">
    <source>
        <dbReference type="NCBIfam" id="TIGR00212"/>
    </source>
</evidence>
<name>A0AA48GU84_9BACT</name>
<organism evidence="11 12">
    <name type="scientific">Mesoterricola sediminis</name>
    <dbReference type="NCBI Taxonomy" id="2927980"/>
    <lineage>
        <taxon>Bacteria</taxon>
        <taxon>Pseudomonadati</taxon>
        <taxon>Acidobacteriota</taxon>
        <taxon>Holophagae</taxon>
        <taxon>Holophagales</taxon>
        <taxon>Holophagaceae</taxon>
        <taxon>Mesoterricola</taxon>
    </lineage>
</organism>
<dbReference type="InterPro" id="IPR022418">
    <property type="entry name" value="Porphobilinogen_deaminase_C"/>
</dbReference>
<evidence type="ECO:0000259" key="9">
    <source>
        <dbReference type="Pfam" id="PF01379"/>
    </source>
</evidence>
<dbReference type="Proteomes" id="UP001228113">
    <property type="component" value="Chromosome"/>
</dbReference>
<evidence type="ECO:0000256" key="4">
    <source>
        <dbReference type="ARBA" id="ARBA00011245"/>
    </source>
</evidence>
<dbReference type="Pfam" id="PF03900">
    <property type="entry name" value="Porphobil_deamC"/>
    <property type="match status" value="1"/>
</dbReference>
<evidence type="ECO:0000256" key="2">
    <source>
        <dbReference type="ARBA" id="ARBA00004735"/>
    </source>
</evidence>
<dbReference type="PANTHER" id="PTHR11557">
    <property type="entry name" value="PORPHOBILINOGEN DEAMINASE"/>
    <property type="match status" value="1"/>
</dbReference>
<dbReference type="EC" id="2.5.1.61" evidence="8"/>
<evidence type="ECO:0000256" key="7">
    <source>
        <dbReference type="ARBA" id="ARBA00048169"/>
    </source>
</evidence>
<dbReference type="AlphaFoldDB" id="A0AA48GU84"/>
<dbReference type="GO" id="GO:0006783">
    <property type="term" value="P:heme biosynthetic process"/>
    <property type="evidence" value="ECO:0007669"/>
    <property type="project" value="TreeGrafter"/>
</dbReference>
<gene>
    <name evidence="11" type="primary">hemC</name>
    <name evidence="11" type="ORF">METESE_28170</name>
</gene>
<sequence length="289" mass="30878">MKIVLGTRGSLLAVQQSEDLVAYLRARGHEVAWKRFTTHGDQWLAGPLGKETGTGFFTKELEDALLAQDVDLLIHSFKDVSLDRPAGITTACVPQREDSADWLVLRPDAPANPVIGTSSERRLKFLRQALPHASFTWIRGNVPTRLQRVRDGELRGEPLHGTVLAAAGLRRLGLDLSGLDVRPLRPDELLPAPAQGALLAECREGDTALQEALAGFHHPLTAHCVALERAVLRGIGGGCQQPLGALASPEGDGFRLRAAYAGPDGIAWAQAAGTDDAALVAEVLRGLGL</sequence>
<accession>A0AA48GU84</accession>
<feature type="domain" description="Porphobilinogen deaminase C-terminal" evidence="10">
    <location>
        <begin position="223"/>
        <end position="272"/>
    </location>
</feature>
<dbReference type="RefSeq" id="WP_243330032.1">
    <property type="nucleotide sequence ID" value="NZ_AP027081.1"/>
</dbReference>
<dbReference type="InterPro" id="IPR036803">
    <property type="entry name" value="Porphobilinogen_deaminase_C_sf"/>
</dbReference>
<protein>
    <recommendedName>
        <fullName evidence="8">Hydroxymethylbilane synthase</fullName>
        <ecNumber evidence="8">2.5.1.61</ecNumber>
    </recommendedName>
</protein>
<evidence type="ECO:0000313" key="12">
    <source>
        <dbReference type="Proteomes" id="UP001228113"/>
    </source>
</evidence>
<dbReference type="InterPro" id="IPR022417">
    <property type="entry name" value="Porphobilin_deaminase_N"/>
</dbReference>
<comment type="pathway">
    <text evidence="2">Porphyrin-containing compound metabolism; protoporphyrin-IX biosynthesis; coproporphyrinogen-III from 5-aminolevulinate: step 2/4.</text>
</comment>
<dbReference type="Gene3D" id="3.40.190.10">
    <property type="entry name" value="Periplasmic binding protein-like II"/>
    <property type="match status" value="2"/>
</dbReference>
<keyword evidence="5" id="KW-0808">Transferase</keyword>
<dbReference type="SUPFAM" id="SSF53850">
    <property type="entry name" value="Periplasmic binding protein-like II"/>
    <property type="match status" value="1"/>
</dbReference>
<dbReference type="InterPro" id="IPR000860">
    <property type="entry name" value="HemC"/>
</dbReference>
<keyword evidence="6" id="KW-0627">Porphyrin biosynthesis</keyword>
<dbReference type="GO" id="GO:0004418">
    <property type="term" value="F:hydroxymethylbilane synthase activity"/>
    <property type="evidence" value="ECO:0007669"/>
    <property type="project" value="UniProtKB-UniRule"/>
</dbReference>
<evidence type="ECO:0000256" key="1">
    <source>
        <dbReference type="ARBA" id="ARBA00002869"/>
    </source>
</evidence>
<evidence type="ECO:0000256" key="3">
    <source>
        <dbReference type="ARBA" id="ARBA00005638"/>
    </source>
</evidence>
<comment type="similarity">
    <text evidence="3">Belongs to the HMBS family.</text>
</comment>
<comment type="function">
    <text evidence="1">Tetrapolymerization of the monopyrrole PBG into the hydroxymethylbilane pre-uroporphyrinogen in several discrete steps.</text>
</comment>
<dbReference type="PRINTS" id="PR00151">
    <property type="entry name" value="PORPHBDMNASE"/>
</dbReference>